<dbReference type="GO" id="GO:0022857">
    <property type="term" value="F:transmembrane transporter activity"/>
    <property type="evidence" value="ECO:0007669"/>
    <property type="project" value="InterPro"/>
</dbReference>
<evidence type="ECO:0000256" key="3">
    <source>
        <dbReference type="SAM" id="Phobius"/>
    </source>
</evidence>
<dbReference type="PROSITE" id="PS51186">
    <property type="entry name" value="GNAT"/>
    <property type="match status" value="1"/>
</dbReference>
<dbReference type="AlphaFoldDB" id="A0A8H6Y6Z8"/>
<feature type="transmembrane region" description="Helical" evidence="3">
    <location>
        <begin position="625"/>
        <end position="642"/>
    </location>
</feature>
<dbReference type="InterPro" id="IPR000182">
    <property type="entry name" value="GNAT_dom"/>
</dbReference>
<dbReference type="GO" id="GO:0016747">
    <property type="term" value="F:acyltransferase activity, transferring groups other than amino-acyl groups"/>
    <property type="evidence" value="ECO:0007669"/>
    <property type="project" value="InterPro"/>
</dbReference>
<feature type="transmembrane region" description="Helical" evidence="3">
    <location>
        <begin position="648"/>
        <end position="668"/>
    </location>
</feature>
<dbReference type="Proteomes" id="UP000623467">
    <property type="component" value="Unassembled WGS sequence"/>
</dbReference>
<name>A0A8H6Y6Z8_9AGAR</name>
<dbReference type="SUPFAM" id="SSF55729">
    <property type="entry name" value="Acyl-CoA N-acyltransferases (Nat)"/>
    <property type="match status" value="1"/>
</dbReference>
<comment type="similarity">
    <text evidence="1">Belongs to the ThrE exporter (TC 2.A.79) family.</text>
</comment>
<dbReference type="InterPro" id="IPR051361">
    <property type="entry name" value="ThrE/Ser_Exporter"/>
</dbReference>
<reference evidence="5" key="1">
    <citation type="submission" date="2020-05" db="EMBL/GenBank/DDBJ databases">
        <title>Mycena genomes resolve the evolution of fungal bioluminescence.</title>
        <authorList>
            <person name="Tsai I.J."/>
        </authorList>
    </citation>
    <scope>NUCLEOTIDE SEQUENCE</scope>
    <source>
        <strain evidence="5">160909Yilan</strain>
    </source>
</reference>
<feature type="transmembrane region" description="Helical" evidence="3">
    <location>
        <begin position="871"/>
        <end position="890"/>
    </location>
</feature>
<feature type="domain" description="N-acetyltransferase" evidence="4">
    <location>
        <begin position="2"/>
        <end position="203"/>
    </location>
</feature>
<dbReference type="PANTHER" id="PTHR31082">
    <property type="entry name" value="PHEROMONE-REGULATED MEMBRANE PROTEIN 10"/>
    <property type="match status" value="1"/>
</dbReference>
<dbReference type="Gene3D" id="3.40.630.30">
    <property type="match status" value="1"/>
</dbReference>
<feature type="transmembrane region" description="Helical" evidence="3">
    <location>
        <begin position="599"/>
        <end position="618"/>
    </location>
</feature>
<dbReference type="InterPro" id="IPR016181">
    <property type="entry name" value="Acyl_CoA_acyltransferase"/>
</dbReference>
<keyword evidence="3" id="KW-1133">Transmembrane helix</keyword>
<evidence type="ECO:0000256" key="2">
    <source>
        <dbReference type="SAM" id="MobiDB-lite"/>
    </source>
</evidence>
<dbReference type="PANTHER" id="PTHR31082:SF4">
    <property type="entry name" value="PHEROMONE-REGULATED MEMBRANE PROTEIN 10"/>
    <property type="match status" value="1"/>
</dbReference>
<sequence>MSTIRKATIADTPALSRICLVTADAGKSAESLHDFTELPGLVYAVPYVNLPTTWGFVLVDGDDAVVGYIVGSTDTRAYEKYASEQWWPVQAEKYPPSAMVRDGDKHYAALLRNMHTAPDANIAFSPAHMHINILEEYRGQGWGRKMVQTAVDHLKGEGIHRLWLGMDPRNTEARKFYERLGFTGFEGSSPNDEPNINNASNMSSSHHDTHLSHRPATSFQQASPATRSPTPFDRDPYPQPRQTVPQQTTLRSGSIQWNIPIYTENRAQRADDTESTEEFPMRRPTSLIPPTDPDPRRDSNNTLCDTDESNAYKKYCFSSYEHPYDIPSPRNAYSGAPAQHPPLRSALRRSVSFAEESPEVVEYDEEAQIDVASERALKRRGVLSNMMDLYALEHDLNPSIGQRQASQDSELNEPERYTTRANLRRLDSMASVNSDVLDPDDPRVTGIKARNLEDPADIDKNTLRLMDYKARRKHLMRAKIEFNVTSMINRQDFLLKLARSLMTFGAPSHRIESQLIAAARILEVEAEFIHLPGVIICSFGDQELGCSETHFIKCGGRLSLGALHRVHVIYRFVVHDEISAKQASEELEGLLTAAPMYSILSRCILAFFLSALICPLAFGGSFIDMWVAGAGAFILSVLQLCAAAKSAIYANVFEITIAIFVSFTARGLSSIRSQIFCYTAISSAGIIGILPGYLILSSSLELASKNIVCGSVKMVYALIYTLFLGFGLQIGSDFYLLLDPTARRRLTDLAANLGTVAELSGTWVSDNQTLNTSIPSNGTWAFVHIPEPRQADIIDGCFRPPAFPVVPPAVPGLPMNGTELPVMVIISCCSYATNKIANYYIFNRSDVVSAIGAFTIGLLGNIYSRKMGGTAFTSMVTGVLFLVPSGLSQAGGITANGNGIDIGGAMIAVTIGITVGLFMSQALVYMFGTRKNAAVFSF</sequence>
<evidence type="ECO:0000313" key="5">
    <source>
        <dbReference type="EMBL" id="KAF7355440.1"/>
    </source>
</evidence>
<gene>
    <name evidence="5" type="ORF">MSAN_01460800</name>
</gene>
<feature type="compositionally biased region" description="Polar residues" evidence="2">
    <location>
        <begin position="215"/>
        <end position="229"/>
    </location>
</feature>
<accession>A0A8H6Y6Z8</accession>
<keyword evidence="3" id="KW-0812">Transmembrane</keyword>
<dbReference type="OrthoDB" id="413008at2759"/>
<evidence type="ECO:0000259" key="4">
    <source>
        <dbReference type="PROSITE" id="PS51186"/>
    </source>
</evidence>
<dbReference type="Pfam" id="PF06738">
    <property type="entry name" value="ThrE"/>
    <property type="match status" value="1"/>
</dbReference>
<dbReference type="InterPro" id="IPR010619">
    <property type="entry name" value="ThrE-like_N"/>
</dbReference>
<feature type="transmembrane region" description="Helical" evidence="3">
    <location>
        <begin position="675"/>
        <end position="696"/>
    </location>
</feature>
<feature type="transmembrane region" description="Helical" evidence="3">
    <location>
        <begin position="716"/>
        <end position="738"/>
    </location>
</feature>
<organism evidence="5 6">
    <name type="scientific">Mycena sanguinolenta</name>
    <dbReference type="NCBI Taxonomy" id="230812"/>
    <lineage>
        <taxon>Eukaryota</taxon>
        <taxon>Fungi</taxon>
        <taxon>Dikarya</taxon>
        <taxon>Basidiomycota</taxon>
        <taxon>Agaricomycotina</taxon>
        <taxon>Agaricomycetes</taxon>
        <taxon>Agaricomycetidae</taxon>
        <taxon>Agaricales</taxon>
        <taxon>Marasmiineae</taxon>
        <taxon>Mycenaceae</taxon>
        <taxon>Mycena</taxon>
    </lineage>
</organism>
<dbReference type="CDD" id="cd04301">
    <property type="entry name" value="NAT_SF"/>
    <property type="match status" value="1"/>
</dbReference>
<evidence type="ECO:0000256" key="1">
    <source>
        <dbReference type="ARBA" id="ARBA00034125"/>
    </source>
</evidence>
<protein>
    <submittedName>
        <fullName evidence="5">Pheromone-regulated membrane protein 10</fullName>
    </submittedName>
</protein>
<dbReference type="EMBL" id="JACAZH010000011">
    <property type="protein sequence ID" value="KAF7355440.1"/>
    <property type="molecule type" value="Genomic_DNA"/>
</dbReference>
<evidence type="ECO:0000313" key="6">
    <source>
        <dbReference type="Proteomes" id="UP000623467"/>
    </source>
</evidence>
<feature type="transmembrane region" description="Helical" evidence="3">
    <location>
        <begin position="902"/>
        <end position="927"/>
    </location>
</feature>
<keyword evidence="3" id="KW-0472">Membrane</keyword>
<feature type="region of interest" description="Disordered" evidence="2">
    <location>
        <begin position="185"/>
        <end position="305"/>
    </location>
</feature>
<keyword evidence="6" id="KW-1185">Reference proteome</keyword>
<dbReference type="Pfam" id="PF00583">
    <property type="entry name" value="Acetyltransf_1"/>
    <property type="match status" value="1"/>
</dbReference>
<feature type="compositionally biased region" description="Polar residues" evidence="2">
    <location>
        <begin position="186"/>
        <end position="204"/>
    </location>
</feature>
<proteinExistence type="inferred from homology"/>
<feature type="compositionally biased region" description="Low complexity" evidence="2">
    <location>
        <begin position="240"/>
        <end position="249"/>
    </location>
</feature>
<comment type="caution">
    <text evidence="5">The sequence shown here is derived from an EMBL/GenBank/DDBJ whole genome shotgun (WGS) entry which is preliminary data.</text>
</comment>